<keyword evidence="1" id="KW-0812">Transmembrane</keyword>
<dbReference type="STRING" id="1028.SAMN05661096_02259"/>
<name>A0A1X7K1P1_9BACT</name>
<protein>
    <submittedName>
        <fullName evidence="2">Uncharacterized protein</fullName>
    </submittedName>
</protein>
<keyword evidence="1" id="KW-0472">Membrane</keyword>
<proteinExistence type="predicted"/>
<dbReference type="OrthoDB" id="772995at2"/>
<dbReference type="RefSeq" id="WP_085517201.1">
    <property type="nucleotide sequence ID" value="NZ_FXAW01000004.1"/>
</dbReference>
<sequence>MANSVKCKNCGEWNSIEGSTKQKCANCGEIIQDPTKERLDKIKKYKEEQLDKWMFTIKEQDNALVKFAKKTGNITYIVIMSIVGFFAWLAAVLPL</sequence>
<dbReference type="Proteomes" id="UP000193804">
    <property type="component" value="Unassembled WGS sequence"/>
</dbReference>
<evidence type="ECO:0000313" key="3">
    <source>
        <dbReference type="Proteomes" id="UP000193804"/>
    </source>
</evidence>
<dbReference type="EMBL" id="FXAW01000004">
    <property type="protein sequence ID" value="SMG34818.1"/>
    <property type="molecule type" value="Genomic_DNA"/>
</dbReference>
<accession>A0A1X7K1P1</accession>
<organism evidence="2 3">
    <name type="scientific">Marivirga sericea</name>
    <dbReference type="NCBI Taxonomy" id="1028"/>
    <lineage>
        <taxon>Bacteria</taxon>
        <taxon>Pseudomonadati</taxon>
        <taxon>Bacteroidota</taxon>
        <taxon>Cytophagia</taxon>
        <taxon>Cytophagales</taxon>
        <taxon>Marivirgaceae</taxon>
        <taxon>Marivirga</taxon>
    </lineage>
</organism>
<keyword evidence="1" id="KW-1133">Transmembrane helix</keyword>
<dbReference type="AlphaFoldDB" id="A0A1X7K1P1"/>
<evidence type="ECO:0000256" key="1">
    <source>
        <dbReference type="SAM" id="Phobius"/>
    </source>
</evidence>
<evidence type="ECO:0000313" key="2">
    <source>
        <dbReference type="EMBL" id="SMG34818.1"/>
    </source>
</evidence>
<gene>
    <name evidence="2" type="ORF">SAMN05661096_02259</name>
</gene>
<keyword evidence="3" id="KW-1185">Reference proteome</keyword>
<reference evidence="3" key="1">
    <citation type="submission" date="2017-04" db="EMBL/GenBank/DDBJ databases">
        <authorList>
            <person name="Varghese N."/>
            <person name="Submissions S."/>
        </authorList>
    </citation>
    <scope>NUCLEOTIDE SEQUENCE [LARGE SCALE GENOMIC DNA]</scope>
    <source>
        <strain evidence="3">DSM 4125</strain>
    </source>
</reference>
<feature type="transmembrane region" description="Helical" evidence="1">
    <location>
        <begin position="74"/>
        <end position="93"/>
    </location>
</feature>